<protein>
    <submittedName>
        <fullName evidence="2">Uncharacterized protein</fullName>
    </submittedName>
</protein>
<keyword evidence="1" id="KW-0732">Signal</keyword>
<sequence>MRSSATHSLSLCLFLFPLPTSVERLTQQCFHTPSMLLDVLLKDRPEAAVAETNIDTAKKKIIENDKENTSEEVRTVLGIWYELSSEEFACTTEGYQHYSIGWRPKVGNCKLIRGYALAQRLKKYAECVFGTKSSFTTTTRPHYPMSKEIDAAQAERLGRSCLYCSALSPARSAQAERDNESCFFKAGQGTESRARTETYIENGTGVEIDYRIETRIKGVTEIGIKNTTSTRIVNGTFALGLMMEPEGKHRNSIMKQRILAVFGFVEIVLRCTLTMNDFQGLMMQL</sequence>
<comment type="caution">
    <text evidence="2">The sequence shown here is derived from an EMBL/GenBank/DDBJ whole genome shotgun (WGS) entry which is preliminary data.</text>
</comment>
<feature type="chain" id="PRO_5020033492" evidence="1">
    <location>
        <begin position="25"/>
        <end position="285"/>
    </location>
</feature>
<feature type="signal peptide" evidence="1">
    <location>
        <begin position="1"/>
        <end position="24"/>
    </location>
</feature>
<accession>A0A4C1YI34</accession>
<dbReference type="OrthoDB" id="6931130at2759"/>
<proteinExistence type="predicted"/>
<gene>
    <name evidence="2" type="ORF">EVAR_33339_1</name>
</gene>
<organism evidence="2 3">
    <name type="scientific">Eumeta variegata</name>
    <name type="common">Bagworm moth</name>
    <name type="synonym">Eumeta japonica</name>
    <dbReference type="NCBI Taxonomy" id="151549"/>
    <lineage>
        <taxon>Eukaryota</taxon>
        <taxon>Metazoa</taxon>
        <taxon>Ecdysozoa</taxon>
        <taxon>Arthropoda</taxon>
        <taxon>Hexapoda</taxon>
        <taxon>Insecta</taxon>
        <taxon>Pterygota</taxon>
        <taxon>Neoptera</taxon>
        <taxon>Endopterygota</taxon>
        <taxon>Lepidoptera</taxon>
        <taxon>Glossata</taxon>
        <taxon>Ditrysia</taxon>
        <taxon>Tineoidea</taxon>
        <taxon>Psychidae</taxon>
        <taxon>Oiketicinae</taxon>
        <taxon>Eumeta</taxon>
    </lineage>
</organism>
<dbReference type="EMBL" id="BGZK01001273">
    <property type="protein sequence ID" value="GBP76031.1"/>
    <property type="molecule type" value="Genomic_DNA"/>
</dbReference>
<evidence type="ECO:0000313" key="3">
    <source>
        <dbReference type="Proteomes" id="UP000299102"/>
    </source>
</evidence>
<keyword evidence="3" id="KW-1185">Reference proteome</keyword>
<dbReference type="AlphaFoldDB" id="A0A4C1YI34"/>
<evidence type="ECO:0000256" key="1">
    <source>
        <dbReference type="SAM" id="SignalP"/>
    </source>
</evidence>
<dbReference type="Proteomes" id="UP000299102">
    <property type="component" value="Unassembled WGS sequence"/>
</dbReference>
<name>A0A4C1YI34_EUMVA</name>
<evidence type="ECO:0000313" key="2">
    <source>
        <dbReference type="EMBL" id="GBP76031.1"/>
    </source>
</evidence>
<reference evidence="2 3" key="1">
    <citation type="journal article" date="2019" name="Commun. Biol.">
        <title>The bagworm genome reveals a unique fibroin gene that provides high tensile strength.</title>
        <authorList>
            <person name="Kono N."/>
            <person name="Nakamura H."/>
            <person name="Ohtoshi R."/>
            <person name="Tomita M."/>
            <person name="Numata K."/>
            <person name="Arakawa K."/>
        </authorList>
    </citation>
    <scope>NUCLEOTIDE SEQUENCE [LARGE SCALE GENOMIC DNA]</scope>
</reference>